<evidence type="ECO:0000313" key="3">
    <source>
        <dbReference type="EMBL" id="MBI1684802.1"/>
    </source>
</evidence>
<dbReference type="EMBL" id="JADWOX010000009">
    <property type="protein sequence ID" value="MBI1684802.1"/>
    <property type="molecule type" value="Genomic_DNA"/>
</dbReference>
<comment type="caution">
    <text evidence="3">The sequence shown here is derived from an EMBL/GenBank/DDBJ whole genome shotgun (WGS) entry which is preliminary data.</text>
</comment>
<sequence>MIYSFDAYVTAALFDRAGRAGFALGDGTVRFEADGGFVTVEAHGGAMGGAVLAACVHPSGRGLVTGGDDGRVVWSRVEGDEVVATLLAEVKGKWIEHVAASAASGLIAFTAGKEVHVLDTADAEFRRTYVHEKTVSGVAFDPKGKRLAAAGYGGVSLWWSRIADQKPTVMKWAGSHVALAYSPDGKFLVSSMQENQLHGWRLSDGKDMRMGGYPAKIKSLAFLDKGNLLVTAGANGAVVWPFAGASGPMGKEAAEIGFSRDSLVVQVAGVDALPVAIAGQDNGRIWAAHLRSGRIETLKAERGAPISSLAVDAGGTRLAWGDESGEAGILAVPDISTRNF</sequence>
<proteinExistence type="predicted"/>
<evidence type="ECO:0000313" key="4">
    <source>
        <dbReference type="Proteomes" id="UP000639859"/>
    </source>
</evidence>
<dbReference type="SUPFAM" id="SSF82171">
    <property type="entry name" value="DPP6 N-terminal domain-like"/>
    <property type="match status" value="1"/>
</dbReference>
<protein>
    <submittedName>
        <fullName evidence="3">WD40 repeat domain-containing protein</fullName>
    </submittedName>
</protein>
<dbReference type="InterPro" id="IPR015943">
    <property type="entry name" value="WD40/YVTN_repeat-like_dom_sf"/>
</dbReference>
<evidence type="ECO:0000256" key="1">
    <source>
        <dbReference type="ARBA" id="ARBA00022574"/>
    </source>
</evidence>
<dbReference type="SMART" id="SM00320">
    <property type="entry name" value="WD40"/>
    <property type="match status" value="4"/>
</dbReference>
<keyword evidence="4" id="KW-1185">Reference proteome</keyword>
<evidence type="ECO:0000256" key="2">
    <source>
        <dbReference type="ARBA" id="ARBA00022737"/>
    </source>
</evidence>
<dbReference type="Proteomes" id="UP000639859">
    <property type="component" value="Unassembled WGS sequence"/>
</dbReference>
<keyword evidence="2" id="KW-0677">Repeat</keyword>
<organism evidence="3 4">
    <name type="scientific">Caulobacter hibisci</name>
    <dbReference type="NCBI Taxonomy" id="2035993"/>
    <lineage>
        <taxon>Bacteria</taxon>
        <taxon>Pseudomonadati</taxon>
        <taxon>Pseudomonadota</taxon>
        <taxon>Alphaproteobacteria</taxon>
        <taxon>Caulobacterales</taxon>
        <taxon>Caulobacteraceae</taxon>
        <taxon>Caulobacter</taxon>
    </lineage>
</organism>
<name>A0ABS0T1Q3_9CAUL</name>
<dbReference type="PANTHER" id="PTHR22847">
    <property type="entry name" value="WD40 REPEAT PROTEIN"/>
    <property type="match status" value="1"/>
</dbReference>
<keyword evidence="1" id="KW-0853">WD repeat</keyword>
<dbReference type="RefSeq" id="WP_198576720.1">
    <property type="nucleotide sequence ID" value="NZ_JADWOX010000009.1"/>
</dbReference>
<accession>A0ABS0T1Q3</accession>
<gene>
    <name evidence="3" type="ORF">I4Q42_14100</name>
</gene>
<dbReference type="InterPro" id="IPR001680">
    <property type="entry name" value="WD40_rpt"/>
</dbReference>
<dbReference type="Pfam" id="PF00400">
    <property type="entry name" value="WD40"/>
    <property type="match status" value="2"/>
</dbReference>
<dbReference type="Gene3D" id="2.130.10.10">
    <property type="entry name" value="YVTN repeat-like/Quinoprotein amine dehydrogenase"/>
    <property type="match status" value="2"/>
</dbReference>
<reference evidence="3 4" key="1">
    <citation type="submission" date="2020-11" db="EMBL/GenBank/DDBJ databases">
        <title>genome sequence of strain KACC 18849.</title>
        <authorList>
            <person name="Gao J."/>
            <person name="Zhang X."/>
        </authorList>
    </citation>
    <scope>NUCLEOTIDE SEQUENCE [LARGE SCALE GENOMIC DNA]</scope>
    <source>
        <strain evidence="3 4">KACC 18849</strain>
    </source>
</reference>
<dbReference type="PANTHER" id="PTHR22847:SF637">
    <property type="entry name" value="WD REPEAT DOMAIN 5B"/>
    <property type="match status" value="1"/>
</dbReference>